<evidence type="ECO:0000256" key="1">
    <source>
        <dbReference type="SAM" id="MobiDB-lite"/>
    </source>
</evidence>
<comment type="caution">
    <text evidence="3">The sequence shown here is derived from an EMBL/GenBank/DDBJ whole genome shotgun (WGS) entry which is preliminary data.</text>
</comment>
<dbReference type="Pfam" id="PF16134">
    <property type="entry name" value="THOC2_N"/>
    <property type="match status" value="1"/>
</dbReference>
<gene>
    <name evidence="3" type="ORF">HHI36_010407</name>
</gene>
<reference evidence="3 4" key="1">
    <citation type="journal article" date="2021" name="BMC Biol.">
        <title>Horizontally acquired antibacterial genes associated with adaptive radiation of ladybird beetles.</title>
        <authorList>
            <person name="Li H.S."/>
            <person name="Tang X.F."/>
            <person name="Huang Y.H."/>
            <person name="Xu Z.Y."/>
            <person name="Chen M.L."/>
            <person name="Du X.Y."/>
            <person name="Qiu B.Y."/>
            <person name="Chen P.T."/>
            <person name="Zhang W."/>
            <person name="Slipinski A."/>
            <person name="Escalona H.E."/>
            <person name="Waterhouse R.M."/>
            <person name="Zwick A."/>
            <person name="Pang H."/>
        </authorList>
    </citation>
    <scope>NUCLEOTIDE SEQUENCE [LARGE SCALE GENOMIC DNA]</scope>
    <source>
        <strain evidence="3">SYSU2018</strain>
    </source>
</reference>
<evidence type="ECO:0000259" key="2">
    <source>
        <dbReference type="Pfam" id="PF16134"/>
    </source>
</evidence>
<feature type="domain" description="THO complex subunit 2 N-terminal" evidence="2">
    <location>
        <begin position="5"/>
        <end position="72"/>
    </location>
</feature>
<sequence>MKDPKIISEVLGSKYIFLRNGESGIPKSLHILTAQLLQNNIISLDDIYPWLTPDDKVMHKECEKNMKDAKEYFRKLQVISVNKTEKEDTPEDPENPTEKYKSNQKLGLCEALLLVGDWNNAKILMNHLPEFYAVGFESIALAL</sequence>
<feature type="non-terminal residue" evidence="3">
    <location>
        <position position="143"/>
    </location>
</feature>
<feature type="region of interest" description="Disordered" evidence="1">
    <location>
        <begin position="83"/>
        <end position="102"/>
    </location>
</feature>
<dbReference type="AlphaFoldDB" id="A0ABD2MIM7"/>
<organism evidence="3 4">
    <name type="scientific">Cryptolaemus montrouzieri</name>
    <dbReference type="NCBI Taxonomy" id="559131"/>
    <lineage>
        <taxon>Eukaryota</taxon>
        <taxon>Metazoa</taxon>
        <taxon>Ecdysozoa</taxon>
        <taxon>Arthropoda</taxon>
        <taxon>Hexapoda</taxon>
        <taxon>Insecta</taxon>
        <taxon>Pterygota</taxon>
        <taxon>Neoptera</taxon>
        <taxon>Endopterygota</taxon>
        <taxon>Coleoptera</taxon>
        <taxon>Polyphaga</taxon>
        <taxon>Cucujiformia</taxon>
        <taxon>Coccinelloidea</taxon>
        <taxon>Coccinellidae</taxon>
        <taxon>Scymninae</taxon>
        <taxon>Scymnini</taxon>
        <taxon>Cryptolaemus</taxon>
    </lineage>
</organism>
<dbReference type="Proteomes" id="UP001516400">
    <property type="component" value="Unassembled WGS sequence"/>
</dbReference>
<dbReference type="InterPro" id="IPR040007">
    <property type="entry name" value="Tho2"/>
</dbReference>
<accession>A0ABD2MIM7</accession>
<dbReference type="PANTHER" id="PTHR21597">
    <property type="entry name" value="THO2 PROTEIN"/>
    <property type="match status" value="1"/>
</dbReference>
<dbReference type="PANTHER" id="PTHR21597:SF0">
    <property type="entry name" value="THO COMPLEX SUBUNIT 2"/>
    <property type="match status" value="1"/>
</dbReference>
<evidence type="ECO:0000313" key="4">
    <source>
        <dbReference type="Proteomes" id="UP001516400"/>
    </source>
</evidence>
<dbReference type="EMBL" id="JABFTP020000001">
    <property type="protein sequence ID" value="KAL3266225.1"/>
    <property type="molecule type" value="Genomic_DNA"/>
</dbReference>
<protein>
    <recommendedName>
        <fullName evidence="2">THO complex subunit 2 N-terminal domain-containing protein</fullName>
    </recommendedName>
</protein>
<keyword evidence="4" id="KW-1185">Reference proteome</keyword>
<evidence type="ECO:0000313" key="3">
    <source>
        <dbReference type="EMBL" id="KAL3266225.1"/>
    </source>
</evidence>
<name>A0ABD2MIM7_9CUCU</name>
<dbReference type="InterPro" id="IPR032302">
    <property type="entry name" value="THOC2_N"/>
</dbReference>
<proteinExistence type="predicted"/>